<dbReference type="PROSITE" id="PS51494">
    <property type="entry name" value="SPOIVB"/>
    <property type="match status" value="1"/>
</dbReference>
<accession>A0A644XQY8</accession>
<comment type="caution">
    <text evidence="2">The sequence shown here is derived from an EMBL/GenBank/DDBJ whole genome shotgun (WGS) entry which is preliminary data.</text>
</comment>
<proteinExistence type="predicted"/>
<evidence type="ECO:0000259" key="1">
    <source>
        <dbReference type="PROSITE" id="PS51494"/>
    </source>
</evidence>
<organism evidence="2">
    <name type="scientific">bioreactor metagenome</name>
    <dbReference type="NCBI Taxonomy" id="1076179"/>
    <lineage>
        <taxon>unclassified sequences</taxon>
        <taxon>metagenomes</taxon>
        <taxon>ecological metagenomes</taxon>
    </lineage>
</organism>
<dbReference type="InterPro" id="IPR008763">
    <property type="entry name" value="Peptidase_S55"/>
</dbReference>
<dbReference type="SUPFAM" id="SSF50494">
    <property type="entry name" value="Trypsin-like serine proteases"/>
    <property type="match status" value="1"/>
</dbReference>
<gene>
    <name evidence="2" type="primary">spoIVB_8</name>
    <name evidence="2" type="ORF">SDC9_64957</name>
</gene>
<dbReference type="SUPFAM" id="SSF50156">
    <property type="entry name" value="PDZ domain-like"/>
    <property type="match status" value="1"/>
</dbReference>
<dbReference type="InterPro" id="IPR001478">
    <property type="entry name" value="PDZ"/>
</dbReference>
<dbReference type="Gene3D" id="2.30.42.10">
    <property type="match status" value="1"/>
</dbReference>
<dbReference type="InterPro" id="IPR036034">
    <property type="entry name" value="PDZ_sf"/>
</dbReference>
<dbReference type="InterPro" id="IPR014219">
    <property type="entry name" value="SpoIVB"/>
</dbReference>
<dbReference type="SMART" id="SM00228">
    <property type="entry name" value="PDZ"/>
    <property type="match status" value="1"/>
</dbReference>
<dbReference type="AlphaFoldDB" id="A0A644XQY8"/>
<evidence type="ECO:0000313" key="2">
    <source>
        <dbReference type="EMBL" id="MPM18545.1"/>
    </source>
</evidence>
<keyword evidence="2" id="KW-0378">Hydrolase</keyword>
<sequence>MTRISRRSITGICIAVLIVAFCVSPQFRSVYGLPPHMRIIEGESAIFTVNFPLTVTINHDNDQSLRLKSPTPVYSVSKSVALEPVKLGKSIVEFKLLGFIPVRTVEVDVLPPIKLVPGGHSIGVVLHSHGVIVVGNSPIKTEDGLYVNPAKDSGINVGDIILSINGTPVQSDSQVAEIIDSNGQENSPLNLMIKRNDESLQIAIKPVLCDETKRYRIGLFVRDSAAGVGTLTFYEPKSNIYGALGHVISDSDTNQPIDCDQGKIVMATVSGIQHGKRGQPGEKIGVFIEEDKLLGDIQKNTQFGIYGQLNSSLPNDIYNNALPVASMNQVQIGYAEMLTVVNGQSIEKFAIEIQKVNLQASPEGKGLVIKITDPRLMELTGGIVQGMSGSPIIQNGKIVGAVTHVFVHDPTKGYGCFVDWMLMESGIIPKREKQTAKRLFSSHNKINLDFVA</sequence>
<reference evidence="2" key="1">
    <citation type="submission" date="2019-08" db="EMBL/GenBank/DDBJ databases">
        <authorList>
            <person name="Kucharzyk K."/>
            <person name="Murdoch R.W."/>
            <person name="Higgins S."/>
            <person name="Loffler F."/>
        </authorList>
    </citation>
    <scope>NUCLEOTIDE SEQUENCE</scope>
</reference>
<name>A0A644XQY8_9ZZZZ</name>
<dbReference type="NCBIfam" id="TIGR02860">
    <property type="entry name" value="spore_IV_B"/>
    <property type="match status" value="1"/>
</dbReference>
<dbReference type="GO" id="GO:0016787">
    <property type="term" value="F:hydrolase activity"/>
    <property type="evidence" value="ECO:0007669"/>
    <property type="project" value="UniProtKB-KW"/>
</dbReference>
<protein>
    <submittedName>
        <fullName evidence="2">SpoIVB peptidase</fullName>
        <ecNumber evidence="2">3.4.21.116</ecNumber>
    </submittedName>
</protein>
<dbReference type="Pfam" id="PF13180">
    <property type="entry name" value="PDZ_2"/>
    <property type="match status" value="1"/>
</dbReference>
<dbReference type="EMBL" id="VSSQ01003004">
    <property type="protein sequence ID" value="MPM18545.1"/>
    <property type="molecule type" value="Genomic_DNA"/>
</dbReference>
<dbReference type="InterPro" id="IPR009003">
    <property type="entry name" value="Peptidase_S1_PA"/>
</dbReference>
<dbReference type="EC" id="3.4.21.116" evidence="2"/>
<feature type="domain" description="Peptidase S55" evidence="1">
    <location>
        <begin position="198"/>
        <end position="437"/>
    </location>
</feature>
<dbReference type="Pfam" id="PF05580">
    <property type="entry name" value="Peptidase_S55"/>
    <property type="match status" value="1"/>
</dbReference>